<dbReference type="InterPro" id="IPR009614">
    <property type="entry name" value="YoeB_toxin"/>
</dbReference>
<dbReference type="Pfam" id="PF06769">
    <property type="entry name" value="YoeB_toxin"/>
    <property type="match status" value="1"/>
</dbReference>
<proteinExistence type="predicted"/>
<reference evidence="1 2" key="1">
    <citation type="journal article" date="2012" name="Science">
        <title>Ecological populations of bacteria act as socially cohesive units of antibiotic production and resistance.</title>
        <authorList>
            <person name="Cordero O.X."/>
            <person name="Wildschutte H."/>
            <person name="Kirkup B."/>
            <person name="Proehl S."/>
            <person name="Ngo L."/>
            <person name="Hussain F."/>
            <person name="Le Roux F."/>
            <person name="Mincer T."/>
            <person name="Polz M.F."/>
        </authorList>
    </citation>
    <scope>NUCLEOTIDE SEQUENCE [LARGE SCALE GENOMIC DNA]</scope>
    <source>
        <strain evidence="1 2">1F-267</strain>
    </source>
</reference>
<evidence type="ECO:0008006" key="3">
    <source>
        <dbReference type="Google" id="ProtNLM"/>
    </source>
</evidence>
<dbReference type="RefSeq" id="WP_017103344.1">
    <property type="nucleotide sequence ID" value="NZ_AJZO02000188.1"/>
</dbReference>
<evidence type="ECO:0000313" key="2">
    <source>
        <dbReference type="Proteomes" id="UP000094638"/>
    </source>
</evidence>
<organism evidence="1 2">
    <name type="scientific">Vibrio tasmaniensis 1F-267</name>
    <dbReference type="NCBI Taxonomy" id="1191324"/>
    <lineage>
        <taxon>Bacteria</taxon>
        <taxon>Pseudomonadati</taxon>
        <taxon>Pseudomonadota</taxon>
        <taxon>Gammaproteobacteria</taxon>
        <taxon>Vibrionales</taxon>
        <taxon>Vibrionaceae</taxon>
        <taxon>Vibrio</taxon>
    </lineage>
</organism>
<dbReference type="InterPro" id="IPR035093">
    <property type="entry name" value="RelE/ParE_toxin_dom_sf"/>
</dbReference>
<gene>
    <name evidence="1" type="ORF">A163_06540</name>
</gene>
<protein>
    <recommendedName>
        <fullName evidence="3">Toxin YoeB</fullName>
    </recommendedName>
</protein>
<dbReference type="SUPFAM" id="SSF143011">
    <property type="entry name" value="RelE-like"/>
    <property type="match status" value="1"/>
</dbReference>
<name>A0ABX3B5F0_9VIBR</name>
<keyword evidence="2" id="KW-1185">Reference proteome</keyword>
<evidence type="ECO:0000313" key="1">
    <source>
        <dbReference type="EMBL" id="OEF47923.1"/>
    </source>
</evidence>
<dbReference type="Gene3D" id="3.30.2310.20">
    <property type="entry name" value="RelE-like"/>
    <property type="match status" value="1"/>
</dbReference>
<accession>A0ABX3B5F0</accession>
<dbReference type="EMBL" id="AJZO02000188">
    <property type="protein sequence ID" value="OEF47923.1"/>
    <property type="molecule type" value="Genomic_DNA"/>
</dbReference>
<dbReference type="Proteomes" id="UP000094638">
    <property type="component" value="Unassembled WGS sequence"/>
</dbReference>
<sequence>MTNFVTLNESSLPLCEHDFQQQLTTYFQVVKELKQNGIEKVRVNQEFKAMDAFVGQDNFSTFLGKLSKESRDFSRRVKSELANNTNVYQTPLIASGEIKQQQEITQNSEFYFEGVLNNTGLACAYIFDTLAISFNTNVRWNHHQLSMDKQSITDTCEVHTESINIRHISNGDHPRCHTEFWGDIDQTFDSIENVEHWCSENYDRFRFTLELSDRAKADLIDIYQRNDTSLINSLRDKLTIIRVNPHANVGQIESLTGDLSEFLSMRINQKDRLVYKVNSQASSLSIRQLQGHYDDN</sequence>
<comment type="caution">
    <text evidence="1">The sequence shown here is derived from an EMBL/GenBank/DDBJ whole genome shotgun (WGS) entry which is preliminary data.</text>
</comment>